<dbReference type="OMA" id="GNISEHH"/>
<comment type="caution">
    <text evidence="7">The sequence shown here is derived from an EMBL/GenBank/DDBJ whole genome shotgun (WGS) entry which is preliminary data.</text>
</comment>
<feature type="transmembrane region" description="Helical" evidence="5">
    <location>
        <begin position="417"/>
        <end position="443"/>
    </location>
</feature>
<feature type="transmembrane region" description="Helical" evidence="5">
    <location>
        <begin position="344"/>
        <end position="371"/>
    </location>
</feature>
<keyword evidence="2" id="KW-0732">Signal</keyword>
<dbReference type="PANTHER" id="PTHR12080">
    <property type="entry name" value="SIGNALING LYMPHOCYTIC ACTIVATION MOLECULE"/>
    <property type="match status" value="1"/>
</dbReference>
<dbReference type="GO" id="GO:0016020">
    <property type="term" value="C:membrane"/>
    <property type="evidence" value="ECO:0007669"/>
    <property type="project" value="UniProtKB-SubCell"/>
</dbReference>
<dbReference type="EMBL" id="BFAA01010019">
    <property type="protein sequence ID" value="GCB76105.1"/>
    <property type="molecule type" value="Genomic_DNA"/>
</dbReference>
<dbReference type="SMART" id="SM00408">
    <property type="entry name" value="IGc2"/>
    <property type="match status" value="2"/>
</dbReference>
<evidence type="ECO:0000256" key="5">
    <source>
        <dbReference type="SAM" id="Phobius"/>
    </source>
</evidence>
<feature type="non-terminal residue" evidence="7">
    <location>
        <position position="1"/>
    </location>
</feature>
<dbReference type="InterPro" id="IPR015631">
    <property type="entry name" value="CD2/SLAM_rcpt"/>
</dbReference>
<keyword evidence="8" id="KW-1185">Reference proteome</keyword>
<dbReference type="AlphaFoldDB" id="A0A401PSL0"/>
<feature type="non-terminal residue" evidence="7">
    <location>
        <position position="486"/>
    </location>
</feature>
<evidence type="ECO:0000256" key="4">
    <source>
        <dbReference type="ARBA" id="ARBA00023180"/>
    </source>
</evidence>
<protein>
    <recommendedName>
        <fullName evidence="6">Ig-like domain-containing protein</fullName>
    </recommendedName>
</protein>
<keyword evidence="3 5" id="KW-0472">Membrane</keyword>
<dbReference type="STRING" id="75743.A0A401PSL0"/>
<feature type="domain" description="Ig-like" evidence="6">
    <location>
        <begin position="253"/>
        <end position="337"/>
    </location>
</feature>
<feature type="transmembrane region" description="Helical" evidence="5">
    <location>
        <begin position="455"/>
        <end position="480"/>
    </location>
</feature>
<comment type="subcellular location">
    <subcellularLocation>
        <location evidence="1">Membrane</location>
    </subcellularLocation>
</comment>
<dbReference type="PROSITE" id="PS50835">
    <property type="entry name" value="IG_LIKE"/>
    <property type="match status" value="1"/>
</dbReference>
<dbReference type="InterPro" id="IPR003598">
    <property type="entry name" value="Ig_sub2"/>
</dbReference>
<evidence type="ECO:0000259" key="6">
    <source>
        <dbReference type="PROSITE" id="PS50835"/>
    </source>
</evidence>
<sequence length="486" mass="54094">IGNFGLAICVPKDFFSGLAEALGWMEKGLTVWVLLLLPLLALCEVSSKEVYGVVGSSVLLDLEQRINFGNVDVLWEFATNSKQPITILDYDRHGQKIEPHAQFKYRLHFNENDGSLILSNVKPADQGVYTFSVNAKPMRRIELFVSGKMEVYRVPGGSMFFPGVFEEHRNQAKMFKWEVLSGTTENRTRRVLQFPAENTEPSEMKKYNGRVNVFPFNGSFILHQLTFSDEGLYTLSTNQQNVIAQTVRLQIIEELSKTSILSSSSSLASTIALTCDVSGEPQGYKWQKDGGDISQHHRLINGNRSLIILSSMKSDCGNYTCIAVNPISSIQADYILTIYGLPPLILHTMVLSIVALISASVIFVGIILLCLHHDMKKINMDFQRKALLFLQVAAMLSFIILFAALLCWLQAEGISATIVVMLGILCFLLILTILSACSINFWAMKTFKVILNTNCCRVTLDAVTPMGGLIVICTSSILLWEINKLA</sequence>
<name>A0A401PSL0_SCYTO</name>
<dbReference type="PANTHER" id="PTHR12080:SF59">
    <property type="entry name" value="HEPATIC AND GLIAL CELL ADHESION MOLECULE"/>
    <property type="match status" value="1"/>
</dbReference>
<dbReference type="Pfam" id="PF13927">
    <property type="entry name" value="Ig_3"/>
    <property type="match status" value="1"/>
</dbReference>
<keyword evidence="5" id="KW-1133">Transmembrane helix</keyword>
<dbReference type="InterPro" id="IPR003599">
    <property type="entry name" value="Ig_sub"/>
</dbReference>
<evidence type="ECO:0000256" key="2">
    <source>
        <dbReference type="ARBA" id="ARBA00022729"/>
    </source>
</evidence>
<dbReference type="OrthoDB" id="6353782at2759"/>
<evidence type="ECO:0000256" key="3">
    <source>
        <dbReference type="ARBA" id="ARBA00023136"/>
    </source>
</evidence>
<evidence type="ECO:0000313" key="8">
    <source>
        <dbReference type="Proteomes" id="UP000288216"/>
    </source>
</evidence>
<dbReference type="InterPro" id="IPR007110">
    <property type="entry name" value="Ig-like_dom"/>
</dbReference>
<evidence type="ECO:0000256" key="1">
    <source>
        <dbReference type="ARBA" id="ARBA00004370"/>
    </source>
</evidence>
<keyword evidence="5" id="KW-0812">Transmembrane</keyword>
<organism evidence="7 8">
    <name type="scientific">Scyliorhinus torazame</name>
    <name type="common">Cloudy catshark</name>
    <name type="synonym">Catulus torazame</name>
    <dbReference type="NCBI Taxonomy" id="75743"/>
    <lineage>
        <taxon>Eukaryota</taxon>
        <taxon>Metazoa</taxon>
        <taxon>Chordata</taxon>
        <taxon>Craniata</taxon>
        <taxon>Vertebrata</taxon>
        <taxon>Chondrichthyes</taxon>
        <taxon>Elasmobranchii</taxon>
        <taxon>Galeomorphii</taxon>
        <taxon>Galeoidea</taxon>
        <taxon>Carcharhiniformes</taxon>
        <taxon>Scyliorhinidae</taxon>
        <taxon>Scyliorhinus</taxon>
    </lineage>
</organism>
<gene>
    <name evidence="7" type="ORF">scyTo_0016519</name>
</gene>
<accession>A0A401PSL0</accession>
<dbReference type="SMART" id="SM00409">
    <property type="entry name" value="IG"/>
    <property type="match status" value="3"/>
</dbReference>
<dbReference type="InterPro" id="IPR013783">
    <property type="entry name" value="Ig-like_fold"/>
</dbReference>
<dbReference type="InterPro" id="IPR036179">
    <property type="entry name" value="Ig-like_dom_sf"/>
</dbReference>
<dbReference type="Gene3D" id="2.60.40.10">
    <property type="entry name" value="Immunoglobulins"/>
    <property type="match status" value="3"/>
</dbReference>
<dbReference type="Pfam" id="PF07686">
    <property type="entry name" value="V-set"/>
    <property type="match status" value="1"/>
</dbReference>
<evidence type="ECO:0000313" key="7">
    <source>
        <dbReference type="EMBL" id="GCB76105.1"/>
    </source>
</evidence>
<proteinExistence type="predicted"/>
<dbReference type="GO" id="GO:0005911">
    <property type="term" value="C:cell-cell junction"/>
    <property type="evidence" value="ECO:0007669"/>
    <property type="project" value="TreeGrafter"/>
</dbReference>
<dbReference type="Proteomes" id="UP000288216">
    <property type="component" value="Unassembled WGS sequence"/>
</dbReference>
<feature type="transmembrane region" description="Helical" evidence="5">
    <location>
        <begin position="387"/>
        <end position="411"/>
    </location>
</feature>
<dbReference type="SUPFAM" id="SSF48726">
    <property type="entry name" value="Immunoglobulin"/>
    <property type="match status" value="3"/>
</dbReference>
<keyword evidence="4" id="KW-0325">Glycoprotein</keyword>
<reference evidence="7 8" key="1">
    <citation type="journal article" date="2018" name="Nat. Ecol. Evol.">
        <title>Shark genomes provide insights into elasmobranch evolution and the origin of vertebrates.</title>
        <authorList>
            <person name="Hara Y"/>
            <person name="Yamaguchi K"/>
            <person name="Onimaru K"/>
            <person name="Kadota M"/>
            <person name="Koyanagi M"/>
            <person name="Keeley SD"/>
            <person name="Tatsumi K"/>
            <person name="Tanaka K"/>
            <person name="Motone F"/>
            <person name="Kageyama Y"/>
            <person name="Nozu R"/>
            <person name="Adachi N"/>
            <person name="Nishimura O"/>
            <person name="Nakagawa R"/>
            <person name="Tanegashima C"/>
            <person name="Kiyatake I"/>
            <person name="Matsumoto R"/>
            <person name="Murakumo K"/>
            <person name="Nishida K"/>
            <person name="Terakita A"/>
            <person name="Kuratani S"/>
            <person name="Sato K"/>
            <person name="Hyodo S Kuraku.S."/>
        </authorList>
    </citation>
    <scope>NUCLEOTIDE SEQUENCE [LARGE SCALE GENOMIC DNA]</scope>
</reference>
<dbReference type="InterPro" id="IPR013106">
    <property type="entry name" value="Ig_V-set"/>
</dbReference>